<sequence>MCFYYPYGDYQPRGIQDHYTSNLFVTPMDYQGSAHGFHHHAYNPSFGWPVQYQAGYPGPEVQLPGQYQTYPEPLENRGVPYYPCFDRGIW</sequence>
<keyword evidence="2" id="KW-1185">Reference proteome</keyword>
<dbReference type="EMBL" id="JAQQWI010000015">
    <property type="protein sequence ID" value="KAK8012232.1"/>
    <property type="molecule type" value="Genomic_DNA"/>
</dbReference>
<gene>
    <name evidence="1" type="ORF">PG991_009607</name>
</gene>
<evidence type="ECO:0000313" key="2">
    <source>
        <dbReference type="Proteomes" id="UP001396898"/>
    </source>
</evidence>
<comment type="caution">
    <text evidence="1">The sequence shown here is derived from an EMBL/GenBank/DDBJ whole genome shotgun (WGS) entry which is preliminary data.</text>
</comment>
<proteinExistence type="predicted"/>
<name>A0ABR1RH28_9PEZI</name>
<dbReference type="Proteomes" id="UP001396898">
    <property type="component" value="Unassembled WGS sequence"/>
</dbReference>
<organism evidence="1 2">
    <name type="scientific">Apiospora marii</name>
    <dbReference type="NCBI Taxonomy" id="335849"/>
    <lineage>
        <taxon>Eukaryota</taxon>
        <taxon>Fungi</taxon>
        <taxon>Dikarya</taxon>
        <taxon>Ascomycota</taxon>
        <taxon>Pezizomycotina</taxon>
        <taxon>Sordariomycetes</taxon>
        <taxon>Xylariomycetidae</taxon>
        <taxon>Amphisphaeriales</taxon>
        <taxon>Apiosporaceae</taxon>
        <taxon>Apiospora</taxon>
    </lineage>
</organism>
<accession>A0ABR1RH28</accession>
<evidence type="ECO:0000313" key="1">
    <source>
        <dbReference type="EMBL" id="KAK8012232.1"/>
    </source>
</evidence>
<reference evidence="1 2" key="1">
    <citation type="submission" date="2023-01" db="EMBL/GenBank/DDBJ databases">
        <title>Analysis of 21 Apiospora genomes using comparative genomics revels a genus with tremendous synthesis potential of carbohydrate active enzymes and secondary metabolites.</title>
        <authorList>
            <person name="Sorensen T."/>
        </authorList>
    </citation>
    <scope>NUCLEOTIDE SEQUENCE [LARGE SCALE GENOMIC DNA]</scope>
    <source>
        <strain evidence="1 2">CBS 20057</strain>
    </source>
</reference>
<protein>
    <submittedName>
        <fullName evidence="1">Uncharacterized protein</fullName>
    </submittedName>
</protein>